<keyword evidence="2" id="KW-1048">Host nucleus</keyword>
<accession>A0A5B9R3T5</accession>
<keyword evidence="1" id="KW-0167">Capsid protein</keyword>
<protein>
    <submittedName>
        <fullName evidence="5">Major capsid protein</fullName>
    </submittedName>
</protein>
<dbReference type="InterPro" id="IPR000912">
    <property type="entry name" value="Herpes_MCP"/>
</dbReference>
<dbReference type="SUPFAM" id="SSF103417">
    <property type="entry name" value="Major capsid protein VP5"/>
    <property type="match status" value="1"/>
</dbReference>
<organism evidence="5 6">
    <name type="scientific">Cacatuid alphaherpesvirus 2</name>
    <dbReference type="NCBI Taxonomy" id="2604840"/>
    <lineage>
        <taxon>Viruses</taxon>
        <taxon>Duplodnaviria</taxon>
        <taxon>Heunggongvirae</taxon>
        <taxon>Peploviricota</taxon>
        <taxon>Herviviricetes</taxon>
        <taxon>Herpesvirales</taxon>
        <taxon>Orthoherpesviridae</taxon>
        <taxon>Alphaherpesvirinae</taxon>
        <taxon>Iltovirus</taxon>
        <taxon>Iltovirus cacatuidalpha2</taxon>
    </lineage>
</organism>
<evidence type="ECO:0000256" key="4">
    <source>
        <dbReference type="ARBA" id="ARBA00022844"/>
    </source>
</evidence>
<dbReference type="GO" id="GO:0005198">
    <property type="term" value="F:structural molecule activity"/>
    <property type="evidence" value="ECO:0007669"/>
    <property type="project" value="InterPro"/>
</dbReference>
<dbReference type="InterPro" id="IPR023233">
    <property type="entry name" value="Herpes_MCP_upper_sf"/>
</dbReference>
<dbReference type="RefSeq" id="YP_010801597.1">
    <property type="nucleotide sequence ID" value="NC_076966.1"/>
</dbReference>
<evidence type="ECO:0000256" key="2">
    <source>
        <dbReference type="ARBA" id="ARBA00022562"/>
    </source>
</evidence>
<keyword evidence="3" id="KW-1147">T=16 icosahedral capsid protein</keyword>
<evidence type="ECO:0000256" key="3">
    <source>
        <dbReference type="ARBA" id="ARBA00022680"/>
    </source>
</evidence>
<evidence type="ECO:0000313" key="5">
    <source>
        <dbReference type="EMBL" id="QEG54039.1"/>
    </source>
</evidence>
<proteinExistence type="predicted"/>
<dbReference type="Proteomes" id="UP001144437">
    <property type="component" value="Segment"/>
</dbReference>
<keyword evidence="4" id="KW-0946">Virion</keyword>
<dbReference type="GeneID" id="80540310"/>
<sequence length="1409" mass="156411">MDGHGCSSSLQTVCRGSFGRHAPFPRTAAPFVASGETLGALKDKCHAYFYDCFSSFSGADCCFTHRFDILLGSYFNTITLANFLESSLSIACICVRFPELKYADDGIVQFVVANPMIARSDCEVPSRPTFTYVSKKWSKTTLTSSLSICASALELLNDEELDGTEISSFSRMQAMNQLARDLKLTIDSFERGTINHVLNILIRKAPPMPLLRPLMAAIANERDLNAVAQANIVSAMKAGIRDSLFFIDKEMLSETPDMSRCLLNLINCTMPSVTDSRVTHVGPANRIIDGVFVSTEAVTGLVIQALTLAGTEATVPSMYSEMVISGNNLVSAILMGKAIRNFNDAARNLLNFADGNVDLTDFPDTPQGGEDQERTMSVNMNLVNVGDHLVAVEALERVYSRTGVPYPLCENVDLSFFFPLGLFKPPKDRYSSGIILPATNGAIDTRQFPPTEMFFFNKDDQLQCVSFEDSLGTVAHPISHGILEAIHELSNEPWVSTRPPAPMGFTIQRISQQLPRTQMADFLTTVAATVPAPYPDATLFNRRSTDQFLSHTNPFIQLEIHPFYNVYRVAQDLRNPTNEVLFAPVEPSTLAASRRLCNGDIPLPLCSPDFRSSRGLQLSYCGAILSPAARNAIETTLSDVNYPFAFYVVEASIHGDETLFLESQRFIAQCINSYWVSTSGLAFINNFNMIMFIAHNLAAMIERNCHALYAEIVTVLKSMRSTITRFTRPGDVLMHHTPEELNHLLVDPAVFPPMMYDCDPIIRVHGNYPTRNITVVTIGERAPVVSTREYPPQADFTVMQNTLHHGPAYTVRGRADGGVHHDYEWTVLSKIFYYAFFPAFARGRCCSMGVEFEMIYNLINTSRLPASAEEMNRNAEEANVFHANNLTPESFNTLLYNSNLSYVDAEGLVAFVAAVRQRQVTHTLPLRISYMADPGFETIDSPHTNFVDGALYNGVIMMNYPQYDTTVVASRYFYALPVNGFYMNRAIVESSYRAAVDMSEVPEDLPLVPTFLGAEEFRSIRAPSYMYCARQCSDTSPNSVAYGLLAGYFKTSPVALVHQLKCGLHPGFALTVVRQDRFLTDNLLFARRLSESYYLGAPTTDSRPENNSLIVDIHQPRSHVDMGLGFTASRLPAKLNSVVTDMGSHCQNLFNARYPGQFRHLEVADFLASEITDNDSLALPRARPPFLLPYDPPPRPTCLERGQIATCEFLITPVTADLKYFYGPANPRGRSSCTVCAQHDNPCRENTERIMYDHSVPDPAFPSRASNNPWASQKHSIGDRMYNARRGFIVTSDFFSPLSKFMTPSRVEDRNKCLARLLRESASAMSSVTGNTEFQFTAPTGTHELITDPCGLLQEAYPILSASDKALFASYENPRKAVGAGMRENYFAQYLIHDASPLAGALKHGSYSL</sequence>
<evidence type="ECO:0000256" key="1">
    <source>
        <dbReference type="ARBA" id="ARBA00022561"/>
    </source>
</evidence>
<dbReference type="Pfam" id="PF03122">
    <property type="entry name" value="Herpes_MCP"/>
    <property type="match status" value="1"/>
</dbReference>
<reference evidence="5" key="1">
    <citation type="journal article" date="2019" name="Vet. Microbiol.">
        <title>Disease surveillance in wild Victorian cacatuids reveals co-infection with multiple agents and detection of novel avian viruses.</title>
        <authorList>
            <person name="Sutherland M."/>
            <person name="Sarker S."/>
            <person name="Vaz P.K."/>
            <person name="Legione A.R."/>
            <person name="Devlin J.M."/>
            <person name="Macwhirter P.L."/>
            <person name="Whiteley P.L."/>
            <person name="Raidal S.R."/>
        </authorList>
    </citation>
    <scope>NUCLEOTIDE SEQUENCE</scope>
    <source>
        <strain evidence="5">97-0001</strain>
    </source>
</reference>
<dbReference type="PRINTS" id="PR00235">
    <property type="entry name" value="HSVCAPSIDMCP"/>
</dbReference>
<name>A0A5B9R3T5_9ALPH</name>
<dbReference type="EMBL" id="MK360902">
    <property type="protein sequence ID" value="QEG54039.1"/>
    <property type="molecule type" value="Genomic_DNA"/>
</dbReference>
<dbReference type="GO" id="GO:0039622">
    <property type="term" value="C:T=16 icosahedral viral capsid"/>
    <property type="evidence" value="ECO:0007669"/>
    <property type="project" value="UniProtKB-KW"/>
</dbReference>
<keyword evidence="6" id="KW-1185">Reference proteome</keyword>
<evidence type="ECO:0000313" key="6">
    <source>
        <dbReference type="Proteomes" id="UP001144437"/>
    </source>
</evidence>
<dbReference type="KEGG" id="vg:80540310"/>